<dbReference type="AlphaFoldDB" id="A0A0A8YVR4"/>
<proteinExistence type="predicted"/>
<reference evidence="1" key="2">
    <citation type="journal article" date="2015" name="Data Brief">
        <title>Shoot transcriptome of the giant reed, Arundo donax.</title>
        <authorList>
            <person name="Barrero R.A."/>
            <person name="Guerrero F.D."/>
            <person name="Moolhuijzen P."/>
            <person name="Goolsby J.A."/>
            <person name="Tidwell J."/>
            <person name="Bellgard S.E."/>
            <person name="Bellgard M.I."/>
        </authorList>
    </citation>
    <scope>NUCLEOTIDE SEQUENCE</scope>
    <source>
        <tissue evidence="1">Shoot tissue taken approximately 20 cm above the soil surface</tissue>
    </source>
</reference>
<dbReference type="EMBL" id="GBRH01268387">
    <property type="protein sequence ID" value="JAD29508.1"/>
    <property type="molecule type" value="Transcribed_RNA"/>
</dbReference>
<name>A0A0A8YVR4_ARUDO</name>
<sequence length="16" mass="1832">MPSPCLTPRTRFCPLL</sequence>
<evidence type="ECO:0000313" key="1">
    <source>
        <dbReference type="EMBL" id="JAD29508.1"/>
    </source>
</evidence>
<reference evidence="1" key="1">
    <citation type="submission" date="2014-09" db="EMBL/GenBank/DDBJ databases">
        <authorList>
            <person name="Magalhaes I.L.F."/>
            <person name="Oliveira U."/>
            <person name="Santos F.R."/>
            <person name="Vidigal T.H.D.A."/>
            <person name="Brescovit A.D."/>
            <person name="Santos A.J."/>
        </authorList>
    </citation>
    <scope>NUCLEOTIDE SEQUENCE</scope>
    <source>
        <tissue evidence="1">Shoot tissue taken approximately 20 cm above the soil surface</tissue>
    </source>
</reference>
<protein>
    <submittedName>
        <fullName evidence="1">Uncharacterized protein</fullName>
    </submittedName>
</protein>
<accession>A0A0A8YVR4</accession>
<organism evidence="1">
    <name type="scientific">Arundo donax</name>
    <name type="common">Giant reed</name>
    <name type="synonym">Donax arundinaceus</name>
    <dbReference type="NCBI Taxonomy" id="35708"/>
    <lineage>
        <taxon>Eukaryota</taxon>
        <taxon>Viridiplantae</taxon>
        <taxon>Streptophyta</taxon>
        <taxon>Embryophyta</taxon>
        <taxon>Tracheophyta</taxon>
        <taxon>Spermatophyta</taxon>
        <taxon>Magnoliopsida</taxon>
        <taxon>Liliopsida</taxon>
        <taxon>Poales</taxon>
        <taxon>Poaceae</taxon>
        <taxon>PACMAD clade</taxon>
        <taxon>Arundinoideae</taxon>
        <taxon>Arundineae</taxon>
        <taxon>Arundo</taxon>
    </lineage>
</organism>